<feature type="compositionally biased region" description="Basic and acidic residues" evidence="1">
    <location>
        <begin position="31"/>
        <end position="47"/>
    </location>
</feature>
<evidence type="ECO:0000313" key="3">
    <source>
        <dbReference type="Proteomes" id="UP000298390"/>
    </source>
</evidence>
<protein>
    <submittedName>
        <fullName evidence="2">Uncharacterized protein</fullName>
    </submittedName>
</protein>
<sequence length="280" mass="30715">MSFHPFFRSVAEPQGPRRHSAPDIFSFLRRGRLEQGEGDTNRREGKSKLAIRPPVLRRTSSTPTTVQALIVATPVNEPIIVDLRLGQSPSDPSPHLHHRTQDQASHTRAGLGLELPAYDDADDRLVELLPGPMHPYTGIAIPARLPNPRTISAESVQSYTQGPPGLTESLLNEHERVVDVSDSGFFDQTMDLPNFVVVAPEDDFDIIAVDIIPPTPTPDALDALDMMEVLAEEGEDGIAIEVVPPTPGLRRQEGQMHVPPTPGAPRLPHVTRFPFDPLYA</sequence>
<feature type="region of interest" description="Disordered" evidence="1">
    <location>
        <begin position="30"/>
        <end position="49"/>
    </location>
</feature>
<accession>A0A4Y9XXS1</accession>
<gene>
    <name evidence="2" type="ORF">EVJ58_g8587</name>
</gene>
<dbReference type="EMBL" id="SEKV01000648">
    <property type="protein sequence ID" value="TFY54895.1"/>
    <property type="molecule type" value="Genomic_DNA"/>
</dbReference>
<organism evidence="2 3">
    <name type="scientific">Rhodofomes roseus</name>
    <dbReference type="NCBI Taxonomy" id="34475"/>
    <lineage>
        <taxon>Eukaryota</taxon>
        <taxon>Fungi</taxon>
        <taxon>Dikarya</taxon>
        <taxon>Basidiomycota</taxon>
        <taxon>Agaricomycotina</taxon>
        <taxon>Agaricomycetes</taxon>
        <taxon>Polyporales</taxon>
        <taxon>Rhodofomes</taxon>
    </lineage>
</organism>
<proteinExistence type="predicted"/>
<evidence type="ECO:0000313" key="2">
    <source>
        <dbReference type="EMBL" id="TFY54895.1"/>
    </source>
</evidence>
<evidence type="ECO:0000256" key="1">
    <source>
        <dbReference type="SAM" id="MobiDB-lite"/>
    </source>
</evidence>
<feature type="region of interest" description="Disordered" evidence="1">
    <location>
        <begin position="1"/>
        <end position="23"/>
    </location>
</feature>
<reference evidence="2 3" key="1">
    <citation type="submission" date="2019-01" db="EMBL/GenBank/DDBJ databases">
        <title>Genome sequencing of the rare red list fungi Fomitopsis rosea.</title>
        <authorList>
            <person name="Buettner E."/>
            <person name="Kellner H."/>
        </authorList>
    </citation>
    <scope>NUCLEOTIDE SEQUENCE [LARGE SCALE GENOMIC DNA]</scope>
    <source>
        <strain evidence="2 3">DSM 105464</strain>
    </source>
</reference>
<name>A0A4Y9XXS1_9APHY</name>
<feature type="region of interest" description="Disordered" evidence="1">
    <location>
        <begin position="247"/>
        <end position="267"/>
    </location>
</feature>
<dbReference type="AlphaFoldDB" id="A0A4Y9XXS1"/>
<feature type="region of interest" description="Disordered" evidence="1">
    <location>
        <begin position="84"/>
        <end position="106"/>
    </location>
</feature>
<comment type="caution">
    <text evidence="2">The sequence shown here is derived from an EMBL/GenBank/DDBJ whole genome shotgun (WGS) entry which is preliminary data.</text>
</comment>
<dbReference type="Proteomes" id="UP000298390">
    <property type="component" value="Unassembled WGS sequence"/>
</dbReference>